<reference evidence="2" key="1">
    <citation type="submission" date="2025-08" db="UniProtKB">
        <authorList>
            <consortium name="Ensembl"/>
        </authorList>
    </citation>
    <scope>IDENTIFICATION</scope>
</reference>
<accession>A0A8C6X9V2</accession>
<evidence type="ECO:0000256" key="1">
    <source>
        <dbReference type="SAM" id="MobiDB-lite"/>
    </source>
</evidence>
<name>A0A8C6X9V2_NAJNA</name>
<dbReference type="OrthoDB" id="9047943at2759"/>
<sequence length="104" mass="11440">MAGDITYADLRFARSPPEKSQGEGRGQPGWEPNEGELTYENLQVSRDLQKEVAECGPLKSVPELPCWATSSPFSGGETFGFIQGKQQKQQKSFSPTNSARMESL</sequence>
<dbReference type="Proteomes" id="UP000694559">
    <property type="component" value="Unplaced"/>
</dbReference>
<feature type="compositionally biased region" description="Polar residues" evidence="1">
    <location>
        <begin position="92"/>
        <end position="104"/>
    </location>
</feature>
<dbReference type="AlphaFoldDB" id="A0A8C6X9V2"/>
<evidence type="ECO:0000313" key="3">
    <source>
        <dbReference type="Proteomes" id="UP000694559"/>
    </source>
</evidence>
<feature type="region of interest" description="Disordered" evidence="1">
    <location>
        <begin position="77"/>
        <end position="104"/>
    </location>
</feature>
<organism evidence="2 3">
    <name type="scientific">Naja naja</name>
    <name type="common">Indian cobra</name>
    <dbReference type="NCBI Taxonomy" id="35670"/>
    <lineage>
        <taxon>Eukaryota</taxon>
        <taxon>Metazoa</taxon>
        <taxon>Chordata</taxon>
        <taxon>Craniata</taxon>
        <taxon>Vertebrata</taxon>
        <taxon>Euteleostomi</taxon>
        <taxon>Lepidosauria</taxon>
        <taxon>Squamata</taxon>
        <taxon>Bifurcata</taxon>
        <taxon>Unidentata</taxon>
        <taxon>Episquamata</taxon>
        <taxon>Toxicofera</taxon>
        <taxon>Serpentes</taxon>
        <taxon>Colubroidea</taxon>
        <taxon>Elapidae</taxon>
        <taxon>Elapinae</taxon>
        <taxon>Naja</taxon>
    </lineage>
</organism>
<dbReference type="Ensembl" id="ENSNNAT00000011761.1">
    <property type="protein sequence ID" value="ENSNNAP00000011246.1"/>
    <property type="gene ID" value="ENSNNAG00000007509.1"/>
</dbReference>
<feature type="region of interest" description="Disordered" evidence="1">
    <location>
        <begin position="1"/>
        <end position="36"/>
    </location>
</feature>
<evidence type="ECO:0000313" key="2">
    <source>
        <dbReference type="Ensembl" id="ENSNNAP00000011246.1"/>
    </source>
</evidence>
<keyword evidence="3" id="KW-1185">Reference proteome</keyword>
<proteinExistence type="predicted"/>
<protein>
    <submittedName>
        <fullName evidence="2">Uncharacterized protein</fullName>
    </submittedName>
</protein>
<reference evidence="2" key="2">
    <citation type="submission" date="2025-09" db="UniProtKB">
        <authorList>
            <consortium name="Ensembl"/>
        </authorList>
    </citation>
    <scope>IDENTIFICATION</scope>
</reference>